<gene>
    <name evidence="1" type="ORF">BKK80_12155</name>
</gene>
<organism evidence="1 2">
    <name type="scientific">Cupriavidus malaysiensis</name>
    <dbReference type="NCBI Taxonomy" id="367825"/>
    <lineage>
        <taxon>Bacteria</taxon>
        <taxon>Pseudomonadati</taxon>
        <taxon>Pseudomonadota</taxon>
        <taxon>Betaproteobacteria</taxon>
        <taxon>Burkholderiales</taxon>
        <taxon>Burkholderiaceae</taxon>
        <taxon>Cupriavidus</taxon>
    </lineage>
</organism>
<keyword evidence="2" id="KW-1185">Reference proteome</keyword>
<evidence type="ECO:0008006" key="3">
    <source>
        <dbReference type="Google" id="ProtNLM"/>
    </source>
</evidence>
<dbReference type="EMBL" id="CP017754">
    <property type="protein sequence ID" value="AOZ06488.1"/>
    <property type="molecule type" value="Genomic_DNA"/>
</dbReference>
<proteinExistence type="predicted"/>
<dbReference type="Proteomes" id="UP000177515">
    <property type="component" value="Chromosome 1"/>
</dbReference>
<evidence type="ECO:0000313" key="2">
    <source>
        <dbReference type="Proteomes" id="UP000177515"/>
    </source>
</evidence>
<dbReference type="RefSeq" id="WP_071069594.1">
    <property type="nucleotide sequence ID" value="NZ_CP017754.1"/>
</dbReference>
<evidence type="ECO:0000313" key="1">
    <source>
        <dbReference type="EMBL" id="AOZ06488.1"/>
    </source>
</evidence>
<dbReference type="InterPro" id="IPR021734">
    <property type="entry name" value="DUF3303"/>
</dbReference>
<dbReference type="Pfam" id="PF11746">
    <property type="entry name" value="DUF3303"/>
    <property type="match status" value="1"/>
</dbReference>
<name>A0A1D9I326_9BURK</name>
<protein>
    <recommendedName>
        <fullName evidence="3">DUF3303 domain-containing protein</fullName>
    </recommendedName>
</protein>
<accession>A0A1D9I326</accession>
<reference evidence="1 2" key="1">
    <citation type="submission" date="2016-10" db="EMBL/GenBank/DDBJ databases">
        <title>Complete genome sequences of three Cupriavidus strains isolated from various Malaysian environments.</title>
        <authorList>
            <person name="Abdullah A.A.-A."/>
            <person name="Shafie N.A.H."/>
            <person name="Lau N.S."/>
        </authorList>
    </citation>
    <scope>NUCLEOTIDE SEQUENCE [LARGE SCALE GENOMIC DNA]</scope>
    <source>
        <strain evidence="1 2">USMAA1020</strain>
    </source>
</reference>
<sequence>MKFMMTFHWAPDAEQRAEAIERFLRTGGVPPEGVRLLGRWTSADLGSGFGLLETDDAAKLTAFAYQWSDLMELEIMPVLEDAELAAVLGRVARM</sequence>